<reference evidence="6 7" key="1">
    <citation type="submission" date="2019-09" db="EMBL/GenBank/DDBJ databases">
        <title>Bird 10,000 Genomes (B10K) Project - Family phase.</title>
        <authorList>
            <person name="Zhang G."/>
        </authorList>
    </citation>
    <scope>NUCLEOTIDE SEQUENCE [LARGE SCALE GENOMIC DNA]</scope>
    <source>
        <strain evidence="6">B10K-DU-030-03</strain>
    </source>
</reference>
<dbReference type="AlphaFoldDB" id="A0A7L3K0D5"/>
<dbReference type="PANTHER" id="PTHR18962">
    <property type="entry name" value="COILED-COIL DOMAIN-CONTAINING PROTEIN 39"/>
    <property type="match status" value="1"/>
</dbReference>
<dbReference type="GO" id="GO:0036159">
    <property type="term" value="P:inner dynein arm assembly"/>
    <property type="evidence" value="ECO:0007669"/>
    <property type="project" value="InterPro"/>
</dbReference>
<dbReference type="PANTHER" id="PTHR18962:SF0">
    <property type="entry name" value="COILED-COIL DOMAIN-CONTAINING PROTEIN 39"/>
    <property type="match status" value="1"/>
</dbReference>
<dbReference type="GO" id="GO:0060285">
    <property type="term" value="P:cilium-dependent cell motility"/>
    <property type="evidence" value="ECO:0007669"/>
    <property type="project" value="TreeGrafter"/>
</dbReference>
<dbReference type="InterPro" id="IPR033290">
    <property type="entry name" value="CCDC39"/>
</dbReference>
<comment type="caution">
    <text evidence="6">The sequence shown here is derived from an EMBL/GenBank/DDBJ whole genome shotgun (WGS) entry which is preliminary data.</text>
</comment>
<dbReference type="EMBL" id="VZTZ01007989">
    <property type="protein sequence ID" value="NXU35419.1"/>
    <property type="molecule type" value="Genomic_DNA"/>
</dbReference>
<feature type="coiled-coil region" evidence="5">
    <location>
        <begin position="177"/>
        <end position="236"/>
    </location>
</feature>
<comment type="function">
    <text evidence="4">Required for assembly of dynein regulatory complex (DRC) and inner dynein arm (IDA) complexes, which are responsible for ciliary beat regulation, thereby playing a central role in motility in cilia and flagella. Probably acts together with CCDC40 to form a molecular ruler that determines the 96 nanometer (nm) repeat length and arrangements of components in cilia and flagella. Not required for outer dynein arm complexes assembly.</text>
</comment>
<feature type="coiled-coil region" evidence="5">
    <location>
        <begin position="16"/>
        <end position="148"/>
    </location>
</feature>
<dbReference type="Gene3D" id="1.10.287.1490">
    <property type="match status" value="1"/>
</dbReference>
<name>A0A7L3K0D5_9PASS</name>
<protein>
    <recommendedName>
        <fullName evidence="2">Coiled-coil domain-containing protein 39</fullName>
    </recommendedName>
</protein>
<keyword evidence="3 5" id="KW-0175">Coiled coil</keyword>
<dbReference type="OrthoDB" id="10259720at2759"/>
<sequence>AASVLAEMQWEPGYALPVANAENKALEDELRKMQKEEENLQNELTNFQERIEAMTSHLKNVRQEISFSQSLYKAKENEIETEHHFKALAEREYGRLKNDMKRLKDEIASLRQKKNIQENTINKTTKKLENLKQQMNCDEKLLESWIKELNRTDNDAVAIQKYALQDEGKLGTLTLQIEKLTTQANQKRRALDNELTETMTAQMELDRAAEDFRRVHQERQELIRQWENAIHQMQKRDQEIEQCALLIAEIKQEIRNKEILLRDKTAFLVNETVNNMEYEKKIATAEREANNLRKEFQIQDTHRAQMQDELQTLKSIVNKTASDLESLRTQITNLKKEIQGKQARLKLLNEKNASLSDKLKLVTEESLSAEEKAMRLEEILKEEEKSVEEKENEMRQLKDLLFKKSQELKMHSDKEKIVLAEIEGGQKSLKNLKSRLRKLDAELLKQQEIIYNQDFYIQQVQRRLSRLEGEVNSDEKEVLEGKVAELKKTLEKKKKAYDVLHSLYRKLQNDIQITRRTIDKSREETSGLIVKIEELILFHERSLQELKKAKHIKQEMMVEDSLLKLELKRLRNTLGNKAEKVLTLEKQQLELKKAIAERTEEIRLQKAMLDSQIRLLDQERHRLSAEFQDRLWKIDRLKSRYELFTLSMMPPEGEEMKSQAYYVIKAAQEKEALQQEGDDLDAKICKAKKEIVAMENSLCVLKNWNRNYKNSLTGVPETSKEREERLDLEQEKRDADEKYKYKQRKIKELQENLQSMQQQFDIAQKQQALLEEQKKKKQALILQLKKDIEEQKPKLERVMKQCSKLSREIQSEREGAPETLEERDVHLRELKGFNKTINQVIADVLEANPSLTAPFQMYFDKFNLELPTAASPSGSQSSQN</sequence>
<proteinExistence type="inferred from homology"/>
<feature type="non-terminal residue" evidence="6">
    <location>
        <position position="1"/>
    </location>
</feature>
<organism evidence="6 7">
    <name type="scientific">Drymodes brunneopygia</name>
    <dbReference type="NCBI Taxonomy" id="626378"/>
    <lineage>
        <taxon>Eukaryota</taxon>
        <taxon>Metazoa</taxon>
        <taxon>Chordata</taxon>
        <taxon>Craniata</taxon>
        <taxon>Vertebrata</taxon>
        <taxon>Euteleostomi</taxon>
        <taxon>Archelosauria</taxon>
        <taxon>Archosauria</taxon>
        <taxon>Dinosauria</taxon>
        <taxon>Saurischia</taxon>
        <taxon>Theropoda</taxon>
        <taxon>Coelurosauria</taxon>
        <taxon>Aves</taxon>
        <taxon>Neognathae</taxon>
        <taxon>Neoaves</taxon>
        <taxon>Telluraves</taxon>
        <taxon>Australaves</taxon>
        <taxon>Passeriformes</taxon>
        <taxon>Petroicidae</taxon>
        <taxon>Drymodes</taxon>
    </lineage>
</organism>
<dbReference type="Proteomes" id="UP000525319">
    <property type="component" value="Unassembled WGS sequence"/>
</dbReference>
<comment type="similarity">
    <text evidence="1">Belongs to the CCDC39 family.</text>
</comment>
<feature type="coiled-coil region" evidence="5">
    <location>
        <begin position="718"/>
        <end position="790"/>
    </location>
</feature>
<evidence type="ECO:0000256" key="5">
    <source>
        <dbReference type="SAM" id="Coils"/>
    </source>
</evidence>
<dbReference type="GO" id="GO:0060287">
    <property type="term" value="P:epithelial cilium movement involved in determination of left/right asymmetry"/>
    <property type="evidence" value="ECO:0007669"/>
    <property type="project" value="TreeGrafter"/>
</dbReference>
<accession>A0A7L3K0D5</accession>
<feature type="non-terminal residue" evidence="6">
    <location>
        <position position="880"/>
    </location>
</feature>
<evidence type="ECO:0000313" key="7">
    <source>
        <dbReference type="Proteomes" id="UP000525319"/>
    </source>
</evidence>
<feature type="coiled-coil region" evidence="5">
    <location>
        <begin position="268"/>
        <end position="587"/>
    </location>
</feature>
<keyword evidence="7" id="KW-1185">Reference proteome</keyword>
<dbReference type="GO" id="GO:0005930">
    <property type="term" value="C:axoneme"/>
    <property type="evidence" value="ECO:0007669"/>
    <property type="project" value="InterPro"/>
</dbReference>
<dbReference type="GO" id="GO:0005576">
    <property type="term" value="C:extracellular region"/>
    <property type="evidence" value="ECO:0007669"/>
    <property type="project" value="GOC"/>
</dbReference>
<gene>
    <name evidence="6" type="primary">Ccdc39</name>
    <name evidence="6" type="ORF">DRYBRU_R06653</name>
</gene>
<evidence type="ECO:0000256" key="3">
    <source>
        <dbReference type="ARBA" id="ARBA00023054"/>
    </source>
</evidence>
<evidence type="ECO:0000256" key="4">
    <source>
        <dbReference type="ARBA" id="ARBA00045182"/>
    </source>
</evidence>
<evidence type="ECO:0000313" key="6">
    <source>
        <dbReference type="EMBL" id="NXU35419.1"/>
    </source>
</evidence>
<evidence type="ECO:0000256" key="2">
    <source>
        <dbReference type="ARBA" id="ARBA00016725"/>
    </source>
</evidence>
<evidence type="ECO:0000256" key="1">
    <source>
        <dbReference type="ARBA" id="ARBA00005805"/>
    </source>
</evidence>
<dbReference type="Pfam" id="PF24161">
    <property type="entry name" value="CCDC39"/>
    <property type="match status" value="1"/>
</dbReference>